<feature type="transmembrane region" description="Helical" evidence="1">
    <location>
        <begin position="26"/>
        <end position="47"/>
    </location>
</feature>
<keyword evidence="1" id="KW-0812">Transmembrane</keyword>
<evidence type="ECO:0000313" key="2">
    <source>
        <dbReference type="EMBL" id="MFF0544007.1"/>
    </source>
</evidence>
<dbReference type="RefSeq" id="WP_043657788.1">
    <property type="nucleotide sequence ID" value="NZ_JBIAMX010000007.1"/>
</dbReference>
<reference evidence="2 3" key="1">
    <citation type="submission" date="2024-10" db="EMBL/GenBank/DDBJ databases">
        <title>The Natural Products Discovery Center: Release of the First 8490 Sequenced Strains for Exploring Actinobacteria Biosynthetic Diversity.</title>
        <authorList>
            <person name="Kalkreuter E."/>
            <person name="Kautsar S.A."/>
            <person name="Yang D."/>
            <person name="Bader C.D."/>
            <person name="Teijaro C.N."/>
            <person name="Fluegel L."/>
            <person name="Davis C.M."/>
            <person name="Simpson J.R."/>
            <person name="Lauterbach L."/>
            <person name="Steele A.D."/>
            <person name="Gui C."/>
            <person name="Meng S."/>
            <person name="Li G."/>
            <person name="Viehrig K."/>
            <person name="Ye F."/>
            <person name="Su P."/>
            <person name="Kiefer A.F."/>
            <person name="Nichols A."/>
            <person name="Cepeda A.J."/>
            <person name="Yan W."/>
            <person name="Fan B."/>
            <person name="Jiang Y."/>
            <person name="Adhikari A."/>
            <person name="Zheng C.-J."/>
            <person name="Schuster L."/>
            <person name="Cowan T.M."/>
            <person name="Smanski M.J."/>
            <person name="Chevrette M.G."/>
            <person name="De Carvalho L.P.S."/>
            <person name="Shen B."/>
        </authorList>
    </citation>
    <scope>NUCLEOTIDE SEQUENCE [LARGE SCALE GENOMIC DNA]</scope>
    <source>
        <strain evidence="2 3">NPDC004045</strain>
    </source>
</reference>
<evidence type="ECO:0000256" key="1">
    <source>
        <dbReference type="SAM" id="Phobius"/>
    </source>
</evidence>
<dbReference type="PANTHER" id="PTHR35335">
    <property type="entry name" value="UPF0716 PROTEIN FXSA"/>
    <property type="match status" value="1"/>
</dbReference>
<dbReference type="Proteomes" id="UP001601444">
    <property type="component" value="Unassembled WGS sequence"/>
</dbReference>
<keyword evidence="3" id="KW-1185">Reference proteome</keyword>
<protein>
    <submittedName>
        <fullName evidence="2">FxsA family protein</fullName>
    </submittedName>
</protein>
<dbReference type="PANTHER" id="PTHR35335:SF1">
    <property type="entry name" value="UPF0716 PROTEIN FXSA"/>
    <property type="match status" value="1"/>
</dbReference>
<dbReference type="EMBL" id="JBIAMX010000007">
    <property type="protein sequence ID" value="MFF0544007.1"/>
    <property type="molecule type" value="Genomic_DNA"/>
</dbReference>
<feature type="transmembrane region" description="Helical" evidence="1">
    <location>
        <begin position="68"/>
        <end position="98"/>
    </location>
</feature>
<keyword evidence="1" id="KW-0472">Membrane</keyword>
<sequence length="163" mass="16945">MPGLLFLAYLLVEIGAFVGLASLIGAGWAFVALLAISGLGLLLIGAQGRRVIQRFRRAGRGEVTAESALADGALVATGSVLMFVPGLVTGVLGLLLLLPPTRAVARPVLEKLSNRRFGPLPTFAPAPYRGMVVDSDGDVVDGVVVQQWYDDGQGPARRAIGPA</sequence>
<accession>A0ABW6PNR4</accession>
<dbReference type="NCBIfam" id="NF008528">
    <property type="entry name" value="PRK11463.1-2"/>
    <property type="match status" value="1"/>
</dbReference>
<gene>
    <name evidence="2" type="ORF">ACFYTF_14340</name>
</gene>
<evidence type="ECO:0000313" key="3">
    <source>
        <dbReference type="Proteomes" id="UP001601444"/>
    </source>
</evidence>
<comment type="caution">
    <text evidence="2">The sequence shown here is derived from an EMBL/GenBank/DDBJ whole genome shotgun (WGS) entry which is preliminary data.</text>
</comment>
<keyword evidence="1" id="KW-1133">Transmembrane helix</keyword>
<proteinExistence type="predicted"/>
<dbReference type="InterPro" id="IPR007313">
    <property type="entry name" value="FxsA"/>
</dbReference>
<organism evidence="2 3">
    <name type="scientific">Nocardia thailandica</name>
    <dbReference type="NCBI Taxonomy" id="257275"/>
    <lineage>
        <taxon>Bacteria</taxon>
        <taxon>Bacillati</taxon>
        <taxon>Actinomycetota</taxon>
        <taxon>Actinomycetes</taxon>
        <taxon>Mycobacteriales</taxon>
        <taxon>Nocardiaceae</taxon>
        <taxon>Nocardia</taxon>
    </lineage>
</organism>
<name>A0ABW6PNR4_9NOCA</name>
<dbReference type="Pfam" id="PF04186">
    <property type="entry name" value="FxsA"/>
    <property type="match status" value="1"/>
</dbReference>